<keyword evidence="5 8" id="KW-1133">Transmembrane helix</keyword>
<feature type="domain" description="VTT" evidence="9">
    <location>
        <begin position="34"/>
        <end position="158"/>
    </location>
</feature>
<sequence length="233" mass="24415">MDALNDFILQLGASPWVFAITFVVVAIDGFFPPIPSESILVALAALSVSSGNPNLILLILAAAAGAVAGDHIAYAIGRLLGLEKFRWMRAPRVVAAIDWARRGLERRAATLILVGRFIPVGRVAVSMTAGATRFSRRRFFALTVLAGTCWATYSAVVGLVAGAWFAENPVVGAVVAVVVALVLGVALDAVIAALVRRRDAKDAAREHAAPAQLPTPDERVPGETATTGPLGTR</sequence>
<evidence type="ECO:0000256" key="6">
    <source>
        <dbReference type="ARBA" id="ARBA00023136"/>
    </source>
</evidence>
<dbReference type="RefSeq" id="WP_167148090.1">
    <property type="nucleotide sequence ID" value="NZ_JAAMOX010000001.1"/>
</dbReference>
<feature type="transmembrane region" description="Helical" evidence="8">
    <location>
        <begin position="139"/>
        <end position="165"/>
    </location>
</feature>
<accession>A0A7X5QZM0</accession>
<evidence type="ECO:0000259" key="9">
    <source>
        <dbReference type="Pfam" id="PF09335"/>
    </source>
</evidence>
<dbReference type="AlphaFoldDB" id="A0A7X5QZM0"/>
<keyword evidence="11" id="KW-1185">Reference proteome</keyword>
<feature type="compositionally biased region" description="Polar residues" evidence="7">
    <location>
        <begin position="224"/>
        <end position="233"/>
    </location>
</feature>
<evidence type="ECO:0000256" key="8">
    <source>
        <dbReference type="SAM" id="Phobius"/>
    </source>
</evidence>
<comment type="subcellular location">
    <subcellularLocation>
        <location evidence="1">Cell membrane</location>
        <topology evidence="1">Multi-pass membrane protein</topology>
    </subcellularLocation>
</comment>
<organism evidence="10 11">
    <name type="scientific">Lysinibacter cavernae</name>
    <dbReference type="NCBI Taxonomy" id="1640652"/>
    <lineage>
        <taxon>Bacteria</taxon>
        <taxon>Bacillati</taxon>
        <taxon>Actinomycetota</taxon>
        <taxon>Actinomycetes</taxon>
        <taxon>Micrococcales</taxon>
        <taxon>Microbacteriaceae</taxon>
        <taxon>Lysinibacter</taxon>
    </lineage>
</organism>
<keyword evidence="6 8" id="KW-0472">Membrane</keyword>
<evidence type="ECO:0000313" key="10">
    <source>
        <dbReference type="EMBL" id="NIH52906.1"/>
    </source>
</evidence>
<keyword evidence="3" id="KW-1003">Cell membrane</keyword>
<comment type="similarity">
    <text evidence="2">Belongs to the DedA family.</text>
</comment>
<feature type="transmembrane region" description="Helical" evidence="8">
    <location>
        <begin position="7"/>
        <end position="27"/>
    </location>
</feature>
<keyword evidence="4 8" id="KW-0812">Transmembrane</keyword>
<reference evidence="10 11" key="1">
    <citation type="submission" date="2020-02" db="EMBL/GenBank/DDBJ databases">
        <title>Sequencing the genomes of 1000 actinobacteria strains.</title>
        <authorList>
            <person name="Klenk H.-P."/>
        </authorList>
    </citation>
    <scope>NUCLEOTIDE SEQUENCE [LARGE SCALE GENOMIC DNA]</scope>
    <source>
        <strain evidence="10 11">DSM 27960</strain>
    </source>
</reference>
<gene>
    <name evidence="10" type="ORF">FHX76_000774</name>
</gene>
<feature type="transmembrane region" description="Helical" evidence="8">
    <location>
        <begin position="171"/>
        <end position="195"/>
    </location>
</feature>
<evidence type="ECO:0000256" key="4">
    <source>
        <dbReference type="ARBA" id="ARBA00022692"/>
    </source>
</evidence>
<protein>
    <submittedName>
        <fullName evidence="10">Membrane protein DedA with SNARE-associated domain</fullName>
    </submittedName>
</protein>
<dbReference type="EMBL" id="JAAMOX010000001">
    <property type="protein sequence ID" value="NIH52906.1"/>
    <property type="molecule type" value="Genomic_DNA"/>
</dbReference>
<evidence type="ECO:0000256" key="5">
    <source>
        <dbReference type="ARBA" id="ARBA00022989"/>
    </source>
</evidence>
<dbReference type="InterPro" id="IPR051311">
    <property type="entry name" value="DedA_domain"/>
</dbReference>
<dbReference type="Pfam" id="PF09335">
    <property type="entry name" value="VTT_dom"/>
    <property type="match status" value="1"/>
</dbReference>
<feature type="region of interest" description="Disordered" evidence="7">
    <location>
        <begin position="205"/>
        <end position="233"/>
    </location>
</feature>
<dbReference type="PANTHER" id="PTHR42709:SF6">
    <property type="entry name" value="UNDECAPRENYL PHOSPHATE TRANSPORTER A"/>
    <property type="match status" value="1"/>
</dbReference>
<dbReference type="PANTHER" id="PTHR42709">
    <property type="entry name" value="ALKALINE PHOSPHATASE LIKE PROTEIN"/>
    <property type="match status" value="1"/>
</dbReference>
<dbReference type="Proteomes" id="UP000541033">
    <property type="component" value="Unassembled WGS sequence"/>
</dbReference>
<evidence type="ECO:0000313" key="11">
    <source>
        <dbReference type="Proteomes" id="UP000541033"/>
    </source>
</evidence>
<evidence type="ECO:0000256" key="1">
    <source>
        <dbReference type="ARBA" id="ARBA00004651"/>
    </source>
</evidence>
<name>A0A7X5QZM0_9MICO</name>
<dbReference type="GO" id="GO:0005886">
    <property type="term" value="C:plasma membrane"/>
    <property type="evidence" value="ECO:0007669"/>
    <property type="project" value="UniProtKB-SubCell"/>
</dbReference>
<dbReference type="InterPro" id="IPR032816">
    <property type="entry name" value="VTT_dom"/>
</dbReference>
<proteinExistence type="inferred from homology"/>
<evidence type="ECO:0000256" key="2">
    <source>
        <dbReference type="ARBA" id="ARBA00010792"/>
    </source>
</evidence>
<evidence type="ECO:0000256" key="7">
    <source>
        <dbReference type="SAM" id="MobiDB-lite"/>
    </source>
</evidence>
<evidence type="ECO:0000256" key="3">
    <source>
        <dbReference type="ARBA" id="ARBA00022475"/>
    </source>
</evidence>
<feature type="transmembrane region" description="Helical" evidence="8">
    <location>
        <begin position="55"/>
        <end position="80"/>
    </location>
</feature>
<comment type="caution">
    <text evidence="10">The sequence shown here is derived from an EMBL/GenBank/DDBJ whole genome shotgun (WGS) entry which is preliminary data.</text>
</comment>